<feature type="chain" id="PRO_5029487717" description="Lumazine-binding" evidence="1">
    <location>
        <begin position="19"/>
        <end position="150"/>
    </location>
</feature>
<keyword evidence="1" id="KW-0732">Signal</keyword>
<dbReference type="InterPro" id="IPR032710">
    <property type="entry name" value="NTF2-like_dom_sf"/>
</dbReference>
<evidence type="ECO:0000313" key="2">
    <source>
        <dbReference type="EMBL" id="MTE25370.1"/>
    </source>
</evidence>
<feature type="signal peptide" evidence="1">
    <location>
        <begin position="1"/>
        <end position="18"/>
    </location>
</feature>
<evidence type="ECO:0000313" key="3">
    <source>
        <dbReference type="Proteomes" id="UP000447545"/>
    </source>
</evidence>
<dbReference type="Proteomes" id="UP000447545">
    <property type="component" value="Unassembled WGS sequence"/>
</dbReference>
<organism evidence="2 3">
    <name type="scientific">Winogradskyella ouciana</name>
    <dbReference type="NCBI Taxonomy" id="2608631"/>
    <lineage>
        <taxon>Bacteria</taxon>
        <taxon>Pseudomonadati</taxon>
        <taxon>Bacteroidota</taxon>
        <taxon>Flavobacteriia</taxon>
        <taxon>Flavobacteriales</taxon>
        <taxon>Flavobacteriaceae</taxon>
        <taxon>Winogradskyella</taxon>
    </lineage>
</organism>
<dbReference type="AlphaFoldDB" id="A0A7K1G7V2"/>
<comment type="caution">
    <text evidence="2">The sequence shown here is derived from an EMBL/GenBank/DDBJ whole genome shotgun (WGS) entry which is preliminary data.</text>
</comment>
<keyword evidence="3" id="KW-1185">Reference proteome</keyword>
<dbReference type="Pfam" id="PF12893">
    <property type="entry name" value="Lumazine_bd_2"/>
    <property type="match status" value="1"/>
</dbReference>
<dbReference type="RefSeq" id="WP_155087217.1">
    <property type="nucleotide sequence ID" value="NZ_WJYA01000001.1"/>
</dbReference>
<sequence>MKSLLATLLLLFSFSVFAQDSSDESQIETTLNNYLDGFYKGDTLKLKAALKPRLYKFGYWKNKESGEYEYSNQMTYEKAIAYAKRVLENDQQKGDDVIRKAEVLEISNHIAAAKVIGFWGVDYMLLSKEEGKWMIEQVIWEGPLEKSHTN</sequence>
<dbReference type="SUPFAM" id="SSF54427">
    <property type="entry name" value="NTF2-like"/>
    <property type="match status" value="1"/>
</dbReference>
<protein>
    <recommendedName>
        <fullName evidence="4">Lumazine-binding</fullName>
    </recommendedName>
</protein>
<evidence type="ECO:0000256" key="1">
    <source>
        <dbReference type="SAM" id="SignalP"/>
    </source>
</evidence>
<dbReference type="Gene3D" id="3.10.450.50">
    <property type="match status" value="1"/>
</dbReference>
<gene>
    <name evidence="2" type="ORF">F1003_00365</name>
</gene>
<dbReference type="InterPro" id="IPR039437">
    <property type="entry name" value="FrzH/put_lumazine-bd"/>
</dbReference>
<reference evidence="2 3" key="1">
    <citation type="submission" date="2019-11" db="EMBL/GenBank/DDBJ databases">
        <title>Winogradskyella ouciana sp. nov., isolated from the hadal seawater of the Mariana Trench.</title>
        <authorList>
            <person name="Liu R."/>
        </authorList>
    </citation>
    <scope>NUCLEOTIDE SEQUENCE [LARGE SCALE GENOMIC DNA]</scope>
    <source>
        <strain evidence="2 3">ZXX205</strain>
    </source>
</reference>
<dbReference type="EMBL" id="WJYA01000001">
    <property type="protein sequence ID" value="MTE25370.1"/>
    <property type="molecule type" value="Genomic_DNA"/>
</dbReference>
<name>A0A7K1G7V2_9FLAO</name>
<evidence type="ECO:0008006" key="4">
    <source>
        <dbReference type="Google" id="ProtNLM"/>
    </source>
</evidence>
<accession>A0A7K1G7V2</accession>
<proteinExistence type="predicted"/>